<name>A0A4P6WY34_HYDPS</name>
<proteinExistence type="predicted"/>
<evidence type="ECO:0000313" key="2">
    <source>
        <dbReference type="EMBL" id="QBM26271.1"/>
    </source>
</evidence>
<accession>A0A4P6WY34</accession>
<evidence type="ECO:0000313" key="3">
    <source>
        <dbReference type="Proteomes" id="UP000293912"/>
    </source>
</evidence>
<sequence length="242" mass="27258">MISIDKALLRQLLLIERPWEVRDYRLDVRKRRCDVWIGQEPERGWFGRPKSAPAGELAVWQHLAIGPVRFHLHVTVPHGFESRGIGWMGDAGMPFTRALAARVFALFGEGVPLQSVCTLLDLSLQDVWRYRYALDTGRAGGSEPVARPAEPAQAPAATPTGPAPASTAVPDVTDPVWLRLLDGDLSLDIKVLSLKLMLTKLRSQLDLIHDEEVRLLKLKELHRYFVKNERVLTHELDQLRLG</sequence>
<gene>
    <name evidence="2" type="ORF">HPF_01180</name>
</gene>
<reference evidence="2 3" key="1">
    <citation type="submission" date="2019-03" db="EMBL/GenBank/DDBJ databases">
        <authorList>
            <person name="Sebastian G."/>
            <person name="Baumann P."/>
            <person name="Ruckert C."/>
            <person name="Kalinowski J."/>
            <person name="Nebel B."/>
            <person name="Takors R."/>
            <person name="Blombach B."/>
        </authorList>
    </citation>
    <scope>NUCLEOTIDE SEQUENCE [LARGE SCALE GENOMIC DNA]</scope>
    <source>
        <strain evidence="2 3">DSM 1084</strain>
    </source>
</reference>
<organism evidence="2 3">
    <name type="scientific">Hydrogenophaga pseudoflava</name>
    <name type="common">Pseudomonas carboxydoflava</name>
    <dbReference type="NCBI Taxonomy" id="47421"/>
    <lineage>
        <taxon>Bacteria</taxon>
        <taxon>Pseudomonadati</taxon>
        <taxon>Pseudomonadota</taxon>
        <taxon>Betaproteobacteria</taxon>
        <taxon>Burkholderiales</taxon>
        <taxon>Comamonadaceae</taxon>
        <taxon>Hydrogenophaga</taxon>
    </lineage>
</organism>
<dbReference type="KEGG" id="hpse:HPF_01180"/>
<dbReference type="AlphaFoldDB" id="A0A4P6WY34"/>
<evidence type="ECO:0008006" key="4">
    <source>
        <dbReference type="Google" id="ProtNLM"/>
    </source>
</evidence>
<evidence type="ECO:0000256" key="1">
    <source>
        <dbReference type="SAM" id="MobiDB-lite"/>
    </source>
</evidence>
<dbReference type="RefSeq" id="WP_207959285.1">
    <property type="nucleotide sequence ID" value="NZ_CP037867.1"/>
</dbReference>
<dbReference type="Proteomes" id="UP000293912">
    <property type="component" value="Chromosome"/>
</dbReference>
<protein>
    <recommendedName>
        <fullName evidence="4">Transposase</fullName>
    </recommendedName>
</protein>
<feature type="compositionally biased region" description="Low complexity" evidence="1">
    <location>
        <begin position="144"/>
        <end position="168"/>
    </location>
</feature>
<keyword evidence="3" id="KW-1185">Reference proteome</keyword>
<feature type="region of interest" description="Disordered" evidence="1">
    <location>
        <begin position="138"/>
        <end position="168"/>
    </location>
</feature>
<dbReference type="EMBL" id="CP037867">
    <property type="protein sequence ID" value="QBM26271.1"/>
    <property type="molecule type" value="Genomic_DNA"/>
</dbReference>